<dbReference type="Pfam" id="PF00586">
    <property type="entry name" value="AIRS"/>
    <property type="match status" value="1"/>
</dbReference>
<keyword evidence="2 5" id="KW-0808">Transferase</keyword>
<dbReference type="InterPro" id="IPR016188">
    <property type="entry name" value="PurM-like_N"/>
</dbReference>
<dbReference type="InterPro" id="IPR006283">
    <property type="entry name" value="ThiL-like"/>
</dbReference>
<accession>A0AAW9S250</accession>
<feature type="binding site" evidence="2">
    <location>
        <position position="272"/>
    </location>
    <ligand>
        <name>substrate</name>
    </ligand>
</feature>
<feature type="domain" description="PurM-like C-terminal" evidence="4">
    <location>
        <begin position="156"/>
        <end position="312"/>
    </location>
</feature>
<dbReference type="InterPro" id="IPR036921">
    <property type="entry name" value="PurM-like_N_sf"/>
</dbReference>
<dbReference type="Pfam" id="PF02769">
    <property type="entry name" value="AIRS_C"/>
    <property type="match status" value="1"/>
</dbReference>
<dbReference type="PANTHER" id="PTHR30270:SF0">
    <property type="entry name" value="THIAMINE-MONOPHOSPHATE KINASE"/>
    <property type="match status" value="1"/>
</dbReference>
<dbReference type="SUPFAM" id="SSF56042">
    <property type="entry name" value="PurM C-terminal domain-like"/>
    <property type="match status" value="1"/>
</dbReference>
<dbReference type="HAMAP" id="MF_02128">
    <property type="entry name" value="TMP_kinase"/>
    <property type="match status" value="1"/>
</dbReference>
<proteinExistence type="inferred from homology"/>
<comment type="miscellaneous">
    <text evidence="2">Reaction mechanism of ThiL seems to utilize a direct, inline transfer of the gamma-phosphate of ATP to TMP rather than a phosphorylated enzyme intermediate.</text>
</comment>
<comment type="caution">
    <text evidence="2">Lacks conserved residue(s) required for the propagation of feature annotation.</text>
</comment>
<comment type="pathway">
    <text evidence="2">Cofactor biosynthesis; thiamine diphosphate biosynthesis; thiamine diphosphate from thiamine phosphate: step 1/1.</text>
</comment>
<feature type="binding site" evidence="2">
    <location>
        <position position="222"/>
    </location>
    <ligand>
        <name>ATP</name>
        <dbReference type="ChEBI" id="CHEBI:30616"/>
    </ligand>
</feature>
<reference evidence="5 6" key="1">
    <citation type="submission" date="2024-02" db="EMBL/GenBank/DDBJ databases">
        <title>Genome analysis and characterization of Microbaculum marinisediminis sp. nov., isolated from marine sediment.</title>
        <authorList>
            <person name="Du Z.-J."/>
            <person name="Ye Y.-Q."/>
            <person name="Zhang Z.-R."/>
            <person name="Yuan S.-M."/>
            <person name="Zhang X.-Y."/>
        </authorList>
    </citation>
    <scope>NUCLEOTIDE SEQUENCE [LARGE SCALE GENOMIC DNA]</scope>
    <source>
        <strain evidence="5 6">SDUM1044001</strain>
    </source>
</reference>
<keyword evidence="2" id="KW-0547">Nucleotide-binding</keyword>
<dbReference type="EC" id="2.7.4.16" evidence="2"/>
<comment type="caution">
    <text evidence="5">The sequence shown here is derived from an EMBL/GenBank/DDBJ whole genome shotgun (WGS) entry which is preliminary data.</text>
</comment>
<dbReference type="GO" id="GO:0009229">
    <property type="term" value="P:thiamine diphosphate biosynthetic process"/>
    <property type="evidence" value="ECO:0007669"/>
    <property type="project" value="UniProtKB-UniRule"/>
</dbReference>
<dbReference type="NCBIfam" id="TIGR01379">
    <property type="entry name" value="thiL"/>
    <property type="match status" value="1"/>
</dbReference>
<feature type="domain" description="PurM-like N-terminal" evidence="3">
    <location>
        <begin position="33"/>
        <end position="144"/>
    </location>
</feature>
<evidence type="ECO:0000256" key="1">
    <source>
        <dbReference type="ARBA" id="ARBA00022977"/>
    </source>
</evidence>
<evidence type="ECO:0000313" key="6">
    <source>
        <dbReference type="Proteomes" id="UP001378188"/>
    </source>
</evidence>
<feature type="binding site" evidence="2">
    <location>
        <position position="58"/>
    </location>
    <ligand>
        <name>substrate</name>
    </ligand>
</feature>
<evidence type="ECO:0000259" key="3">
    <source>
        <dbReference type="Pfam" id="PF00586"/>
    </source>
</evidence>
<dbReference type="EMBL" id="JAZHOF010000008">
    <property type="protein sequence ID" value="MEJ8573711.1"/>
    <property type="molecule type" value="Genomic_DNA"/>
</dbReference>
<keyword evidence="2" id="KW-0479">Metal-binding</keyword>
<feature type="binding site" evidence="2">
    <location>
        <position position="329"/>
    </location>
    <ligand>
        <name>substrate</name>
    </ligand>
</feature>
<comment type="function">
    <text evidence="2">Catalyzes the ATP-dependent phosphorylation of thiamine-monophosphate (TMP) to form thiamine-pyrophosphate (TPP), the active form of vitamin B1.</text>
</comment>
<dbReference type="GO" id="GO:0000287">
    <property type="term" value="F:magnesium ion binding"/>
    <property type="evidence" value="ECO:0007669"/>
    <property type="project" value="UniProtKB-UniRule"/>
</dbReference>
<evidence type="ECO:0000313" key="5">
    <source>
        <dbReference type="EMBL" id="MEJ8573711.1"/>
    </source>
</evidence>
<comment type="catalytic activity">
    <reaction evidence="2">
        <text>thiamine phosphate + ATP = thiamine diphosphate + ADP</text>
        <dbReference type="Rhea" id="RHEA:15913"/>
        <dbReference type="ChEBI" id="CHEBI:30616"/>
        <dbReference type="ChEBI" id="CHEBI:37575"/>
        <dbReference type="ChEBI" id="CHEBI:58937"/>
        <dbReference type="ChEBI" id="CHEBI:456216"/>
        <dbReference type="EC" id="2.7.4.16"/>
    </reaction>
</comment>
<feature type="binding site" evidence="2">
    <location>
        <position position="51"/>
    </location>
    <ligand>
        <name>Mg(2+)</name>
        <dbReference type="ChEBI" id="CHEBI:18420"/>
        <label>1</label>
    </ligand>
</feature>
<feature type="binding site" evidence="2">
    <location>
        <position position="79"/>
    </location>
    <ligand>
        <name>Mg(2+)</name>
        <dbReference type="ChEBI" id="CHEBI:18420"/>
        <label>4</label>
    </ligand>
</feature>
<keyword evidence="2" id="KW-0067">ATP-binding</keyword>
<dbReference type="GO" id="GO:0009030">
    <property type="term" value="F:thiamine-phosphate kinase activity"/>
    <property type="evidence" value="ECO:0007669"/>
    <property type="project" value="UniProtKB-UniRule"/>
</dbReference>
<dbReference type="Gene3D" id="3.90.650.10">
    <property type="entry name" value="PurM-like C-terminal domain"/>
    <property type="match status" value="1"/>
</dbReference>
<dbReference type="AlphaFoldDB" id="A0AAW9S250"/>
<keyword evidence="6" id="KW-1185">Reference proteome</keyword>
<feature type="binding site" evidence="2">
    <location>
        <begin position="126"/>
        <end position="127"/>
    </location>
    <ligand>
        <name>ATP</name>
        <dbReference type="ChEBI" id="CHEBI:30616"/>
    </ligand>
</feature>
<dbReference type="RefSeq" id="WP_340331410.1">
    <property type="nucleotide sequence ID" value="NZ_JAZHOF010000008.1"/>
</dbReference>
<keyword evidence="2 5" id="KW-0418">Kinase</keyword>
<dbReference type="GO" id="GO:0005524">
    <property type="term" value="F:ATP binding"/>
    <property type="evidence" value="ECO:0007669"/>
    <property type="project" value="UniProtKB-UniRule"/>
</dbReference>
<protein>
    <recommendedName>
        <fullName evidence="2">Thiamine-monophosphate kinase</fullName>
        <shortName evidence="2">TMP kinase</shortName>
        <shortName evidence="2">Thiamine-phosphate kinase</shortName>
        <ecNumber evidence="2">2.7.4.16</ecNumber>
    </recommendedName>
</protein>
<keyword evidence="1 2" id="KW-0784">Thiamine biosynthesis</keyword>
<dbReference type="GO" id="GO:0009228">
    <property type="term" value="P:thiamine biosynthetic process"/>
    <property type="evidence" value="ECO:0007669"/>
    <property type="project" value="UniProtKB-KW"/>
</dbReference>
<feature type="binding site" evidence="2">
    <location>
        <position position="34"/>
    </location>
    <ligand>
        <name>Mg(2+)</name>
        <dbReference type="ChEBI" id="CHEBI:18420"/>
        <label>4</label>
    </ligand>
</feature>
<dbReference type="SUPFAM" id="SSF55326">
    <property type="entry name" value="PurM N-terminal domain-like"/>
    <property type="match status" value="1"/>
</dbReference>
<dbReference type="CDD" id="cd02194">
    <property type="entry name" value="ThiL"/>
    <property type="match status" value="1"/>
</dbReference>
<dbReference type="PIRSF" id="PIRSF005303">
    <property type="entry name" value="Thiam_monoph_kin"/>
    <property type="match status" value="1"/>
</dbReference>
<feature type="binding site" evidence="2">
    <location>
        <position position="152"/>
    </location>
    <ligand>
        <name>ATP</name>
        <dbReference type="ChEBI" id="CHEBI:30616"/>
    </ligand>
</feature>
<evidence type="ECO:0000256" key="2">
    <source>
        <dbReference type="HAMAP-Rule" id="MF_02128"/>
    </source>
</evidence>
<evidence type="ECO:0000259" key="4">
    <source>
        <dbReference type="Pfam" id="PF02769"/>
    </source>
</evidence>
<dbReference type="PANTHER" id="PTHR30270">
    <property type="entry name" value="THIAMINE-MONOPHOSPHATE KINASE"/>
    <property type="match status" value="1"/>
</dbReference>
<feature type="binding site" evidence="2">
    <location>
        <position position="49"/>
    </location>
    <ligand>
        <name>Mg(2+)</name>
        <dbReference type="ChEBI" id="CHEBI:18420"/>
        <label>4</label>
    </ligand>
</feature>
<dbReference type="Gene3D" id="3.30.1330.10">
    <property type="entry name" value="PurM-like, N-terminal domain"/>
    <property type="match status" value="1"/>
</dbReference>
<name>A0AAW9S250_9HYPH</name>
<sequence>MSADGASIRDEHGLIETYFRPLAVAPGAFRLTDDAAAYTPPAGSDLVLTKDGIAEAIHFLPGEAAETIARKALRVNLSDLAAKGARPVGYLVLLGLGEDWTEEWIAGFAAGLAADQAEYGATLYGGDTIRSNGLLVSITAFGIVATGTMVRRSRARPGDRVFVTGTIGDGALGLLAARDDERVRGLSDEARAHLLDRYRLPRPRVELAPVLSQYATAALDVSDGLAGDLDKLCAASGVSARIAVEDVPLSPAARQAVDADPGLAMLCLCGGDDYEIVCTVPPDRARDFRVSAGSAGTPVAEIGVIEDGGSEATFLDARGRPVHFGERSFSHVRSTYSPD</sequence>
<comment type="similarity">
    <text evidence="2">Belongs to the thiamine-monophosphate kinase family.</text>
</comment>
<dbReference type="Proteomes" id="UP001378188">
    <property type="component" value="Unassembled WGS sequence"/>
</dbReference>
<dbReference type="InterPro" id="IPR010918">
    <property type="entry name" value="PurM-like_C_dom"/>
</dbReference>
<feature type="binding site" evidence="2">
    <location>
        <position position="34"/>
    </location>
    <ligand>
        <name>Mg(2+)</name>
        <dbReference type="ChEBI" id="CHEBI:18420"/>
        <label>3</label>
    </ligand>
</feature>
<feature type="binding site" evidence="2">
    <location>
        <position position="223"/>
    </location>
    <ligand>
        <name>Mg(2+)</name>
        <dbReference type="ChEBI" id="CHEBI:18420"/>
        <label>5</label>
    </ligand>
</feature>
<feature type="binding site" evidence="2">
    <location>
        <position position="79"/>
    </location>
    <ligand>
        <name>Mg(2+)</name>
        <dbReference type="ChEBI" id="CHEBI:18420"/>
        <label>2</label>
    </ligand>
</feature>
<feature type="binding site" evidence="2">
    <location>
        <position position="127"/>
    </location>
    <ligand>
        <name>Mg(2+)</name>
        <dbReference type="ChEBI" id="CHEBI:18420"/>
        <label>1</label>
    </ligand>
</feature>
<organism evidence="5 6">
    <name type="scientific">Microbaculum marinum</name>
    <dbReference type="NCBI Taxonomy" id="1764581"/>
    <lineage>
        <taxon>Bacteria</taxon>
        <taxon>Pseudomonadati</taxon>
        <taxon>Pseudomonadota</taxon>
        <taxon>Alphaproteobacteria</taxon>
        <taxon>Hyphomicrobiales</taxon>
        <taxon>Tepidamorphaceae</taxon>
        <taxon>Microbaculum</taxon>
    </lineage>
</organism>
<keyword evidence="2" id="KW-0460">Magnesium</keyword>
<feature type="binding site" evidence="2">
    <location>
        <position position="220"/>
    </location>
    <ligand>
        <name>Mg(2+)</name>
        <dbReference type="ChEBI" id="CHEBI:18420"/>
        <label>3</label>
    </ligand>
</feature>
<feature type="binding site" evidence="2">
    <location>
        <position position="79"/>
    </location>
    <ligand>
        <name>Mg(2+)</name>
        <dbReference type="ChEBI" id="CHEBI:18420"/>
        <label>3</label>
    </ligand>
</feature>
<dbReference type="InterPro" id="IPR036676">
    <property type="entry name" value="PurM-like_C_sf"/>
</dbReference>
<feature type="binding site" evidence="2">
    <location>
        <position position="51"/>
    </location>
    <ligand>
        <name>Mg(2+)</name>
        <dbReference type="ChEBI" id="CHEBI:18420"/>
        <label>2</label>
    </ligand>
</feature>
<gene>
    <name evidence="2 5" type="primary">thiL</name>
    <name evidence="5" type="ORF">V3328_19625</name>
</gene>